<evidence type="ECO:0000256" key="1">
    <source>
        <dbReference type="SAM" id="MobiDB-lite"/>
    </source>
</evidence>
<dbReference type="AlphaFoldDB" id="A0A915IXR7"/>
<name>A0A915IXR7_ROMCU</name>
<dbReference type="Proteomes" id="UP000887565">
    <property type="component" value="Unplaced"/>
</dbReference>
<proteinExistence type="predicted"/>
<reference evidence="3" key="1">
    <citation type="submission" date="2022-11" db="UniProtKB">
        <authorList>
            <consortium name="WormBaseParasite"/>
        </authorList>
    </citation>
    <scope>IDENTIFICATION</scope>
</reference>
<organism evidence="2 3">
    <name type="scientific">Romanomermis culicivorax</name>
    <name type="common">Nematode worm</name>
    <dbReference type="NCBI Taxonomy" id="13658"/>
    <lineage>
        <taxon>Eukaryota</taxon>
        <taxon>Metazoa</taxon>
        <taxon>Ecdysozoa</taxon>
        <taxon>Nematoda</taxon>
        <taxon>Enoplea</taxon>
        <taxon>Dorylaimia</taxon>
        <taxon>Mermithida</taxon>
        <taxon>Mermithoidea</taxon>
        <taxon>Mermithidae</taxon>
        <taxon>Romanomermis</taxon>
    </lineage>
</organism>
<accession>A0A915IXR7</accession>
<feature type="region of interest" description="Disordered" evidence="1">
    <location>
        <begin position="73"/>
        <end position="103"/>
    </location>
</feature>
<sequence>MSNSIKLRPNQLIARAKHTLGYAEPYADCQVATAATHCDLTDHEPAALDKSFPCHTAQQKLEFALNKMTEKTHVSAAQKNKGSLHAMMKPRRFQPPRRQTHYR</sequence>
<feature type="compositionally biased region" description="Basic residues" evidence="1">
    <location>
        <begin position="88"/>
        <end position="103"/>
    </location>
</feature>
<dbReference type="WBParaSite" id="nRc.2.0.1.t18215-RA">
    <property type="protein sequence ID" value="nRc.2.0.1.t18215-RA"/>
    <property type="gene ID" value="nRc.2.0.1.g18215"/>
</dbReference>
<keyword evidence="2" id="KW-1185">Reference proteome</keyword>
<protein>
    <submittedName>
        <fullName evidence="3">Uncharacterized protein</fullName>
    </submittedName>
</protein>
<evidence type="ECO:0000313" key="3">
    <source>
        <dbReference type="WBParaSite" id="nRc.2.0.1.t18215-RA"/>
    </source>
</evidence>
<evidence type="ECO:0000313" key="2">
    <source>
        <dbReference type="Proteomes" id="UP000887565"/>
    </source>
</evidence>